<keyword evidence="3" id="KW-0812">Transmembrane</keyword>
<dbReference type="GO" id="GO:0005886">
    <property type="term" value="C:plasma membrane"/>
    <property type="evidence" value="ECO:0007669"/>
    <property type="project" value="UniProtKB-SubCell"/>
</dbReference>
<accession>A0A1G8WFW6</accession>
<dbReference type="SUPFAM" id="SSF55729">
    <property type="entry name" value="Acyl-CoA N-acyltransferases (Nat)"/>
    <property type="match status" value="1"/>
</dbReference>
<dbReference type="PANTHER" id="PTHR34697:SF2">
    <property type="entry name" value="PHOSPHATIDYLGLYCEROL LYSYLTRANSFERASE"/>
    <property type="match status" value="1"/>
</dbReference>
<evidence type="ECO:0000259" key="6">
    <source>
        <dbReference type="Pfam" id="PF09924"/>
    </source>
</evidence>
<sequence>MKKLEHFLNTYKGNHLSHLLFLEDKNLFWAKENKVLIAYQQVANRLVVLGDPIGERTYFQEAIKEFEQYADRKKSKAVYYQVSSSTTSYLQNHKVFKLGEEATVDLNSYSISGKYGAKLRNRRNKFNKQGYQFQVVNPPHTGKLLKEIEEISDEWLSGKKEKGFSVSFFKRDYVALSPIGTLRNPEGKLIAFVTLGYAYKDSKSLIVDLMRYRPQSPHGTMDMLIISILSWAKDEKYEKCSLGMCPLSNVGKSKEDKIYEKVANLIYEYVKVPYNFKGLREYKRKFSHSWEARYLIYSNDDWLPSVFLKLYMLINRSSTKNIVNTPTSPKSLNYKNQKVG</sequence>
<feature type="domain" description="Phosphatidylglycerol lysyltransferase C-terminal" evidence="6">
    <location>
        <begin position="8"/>
        <end position="297"/>
    </location>
</feature>
<gene>
    <name evidence="7" type="ORF">SAMN05216243_0780</name>
</gene>
<dbReference type="InterPro" id="IPR016181">
    <property type="entry name" value="Acyl_CoA_acyltransferase"/>
</dbReference>
<name>A0A1G8WFW6_9BACI</name>
<evidence type="ECO:0000256" key="3">
    <source>
        <dbReference type="ARBA" id="ARBA00022692"/>
    </source>
</evidence>
<dbReference type="AlphaFoldDB" id="A0A1G8WFW6"/>
<reference evidence="7 8" key="1">
    <citation type="submission" date="2016-10" db="EMBL/GenBank/DDBJ databases">
        <authorList>
            <person name="de Groot N.N."/>
        </authorList>
    </citation>
    <scope>NUCLEOTIDE SEQUENCE [LARGE SCALE GENOMIC DNA]</scope>
    <source>
        <strain evidence="7 8">CGMCC 1.6502</strain>
    </source>
</reference>
<evidence type="ECO:0000256" key="4">
    <source>
        <dbReference type="ARBA" id="ARBA00022989"/>
    </source>
</evidence>
<dbReference type="GO" id="GO:0055091">
    <property type="term" value="P:phospholipid homeostasis"/>
    <property type="evidence" value="ECO:0007669"/>
    <property type="project" value="TreeGrafter"/>
</dbReference>
<keyword evidence="8" id="KW-1185">Reference proteome</keyword>
<comment type="subcellular location">
    <subcellularLocation>
        <location evidence="1">Cell membrane</location>
        <topology evidence="1">Multi-pass membrane protein</topology>
    </subcellularLocation>
</comment>
<dbReference type="RefSeq" id="WP_093211235.1">
    <property type="nucleotide sequence ID" value="NZ_FNFL01000001.1"/>
</dbReference>
<dbReference type="InterPro" id="IPR024320">
    <property type="entry name" value="LPG_synthase_C"/>
</dbReference>
<dbReference type="EMBL" id="FNFL01000001">
    <property type="protein sequence ID" value="SDJ77194.1"/>
    <property type="molecule type" value="Genomic_DNA"/>
</dbReference>
<dbReference type="Proteomes" id="UP000198694">
    <property type="component" value="Unassembled WGS sequence"/>
</dbReference>
<dbReference type="STRING" id="407036.SAMN05216243_0780"/>
<dbReference type="InterPro" id="IPR051211">
    <property type="entry name" value="PG_lysyltransferase"/>
</dbReference>
<dbReference type="PANTHER" id="PTHR34697">
    <property type="entry name" value="PHOSPHATIDYLGLYCEROL LYSYLTRANSFERASE"/>
    <property type="match status" value="1"/>
</dbReference>
<dbReference type="Pfam" id="PF09924">
    <property type="entry name" value="LPG_synthase_C"/>
    <property type="match status" value="1"/>
</dbReference>
<evidence type="ECO:0000256" key="2">
    <source>
        <dbReference type="ARBA" id="ARBA00022475"/>
    </source>
</evidence>
<evidence type="ECO:0000256" key="1">
    <source>
        <dbReference type="ARBA" id="ARBA00004651"/>
    </source>
</evidence>
<keyword evidence="2" id="KW-1003">Cell membrane</keyword>
<organism evidence="7 8">
    <name type="scientific">Sediminibacillus albus</name>
    <dbReference type="NCBI Taxonomy" id="407036"/>
    <lineage>
        <taxon>Bacteria</taxon>
        <taxon>Bacillati</taxon>
        <taxon>Bacillota</taxon>
        <taxon>Bacilli</taxon>
        <taxon>Bacillales</taxon>
        <taxon>Bacillaceae</taxon>
        <taxon>Sediminibacillus</taxon>
    </lineage>
</organism>
<evidence type="ECO:0000313" key="8">
    <source>
        <dbReference type="Proteomes" id="UP000198694"/>
    </source>
</evidence>
<keyword evidence="4" id="KW-1133">Transmembrane helix</keyword>
<protein>
    <submittedName>
        <fullName evidence="7">Phosphatidylglycerol lysyltransferase</fullName>
    </submittedName>
</protein>
<keyword evidence="5" id="KW-0472">Membrane</keyword>
<evidence type="ECO:0000256" key="5">
    <source>
        <dbReference type="ARBA" id="ARBA00023136"/>
    </source>
</evidence>
<dbReference type="GO" id="GO:0016755">
    <property type="term" value="F:aminoacyltransferase activity"/>
    <property type="evidence" value="ECO:0007669"/>
    <property type="project" value="TreeGrafter"/>
</dbReference>
<evidence type="ECO:0000313" key="7">
    <source>
        <dbReference type="EMBL" id="SDJ77194.1"/>
    </source>
</evidence>
<proteinExistence type="predicted"/>
<dbReference type="OrthoDB" id="145485at2"/>
<keyword evidence="7" id="KW-0808">Transferase</keyword>